<sequence length="369" mass="41254">MKIFILFGITFACGFFGNFISNANPLPYEAIFNFGDSISDTGNAAFDYPRDMGPYGSTYFKHASGRMSNGRLIIIFIAEAYGLPFLLASKNITKSQGDVKKGVNFAYAGSTALDIEYFSGSGVSTPQKDNSLIVQFDWFKKLKPLLCKNKEECDSFFKKSLFIVGEIGGNDIFYHLFKTITELQEIVPLIVDSIKNTTIALIEEGAVELVVSGNFPIGCNTDILSKKISQKKEDYDEFGCLIAYNTFIEYFNEQLKKSIEIIKQKHPQAKIVYFDYYNDAKRLYQAPQQYGFISDKVEILKACCGGSGPYHHDQNFCGTSNTTICSDPSKLLNWDGQHFTEAAYKHIAKCLVEGSFAYPSLKPAPFKIA</sequence>
<dbReference type="GO" id="GO:0050285">
    <property type="term" value="F:sinapine esterase activity"/>
    <property type="evidence" value="ECO:0007669"/>
    <property type="project" value="UniProtKB-EC"/>
</dbReference>
<dbReference type="EC" id="3.1.1.49" evidence="6"/>
<dbReference type="Pfam" id="PF00657">
    <property type="entry name" value="Lipase_GDSL"/>
    <property type="match status" value="1"/>
</dbReference>
<dbReference type="PANTHER" id="PTHR22835:SF577">
    <property type="entry name" value="GDSL-LIKE LIPASE_ACYLHYDROLASE SUPERFAMILY PROTEIN"/>
    <property type="match status" value="1"/>
</dbReference>
<evidence type="ECO:0000256" key="2">
    <source>
        <dbReference type="ARBA" id="ARBA00022729"/>
    </source>
</evidence>
<comment type="similarity">
    <text evidence="1">Belongs to the 'GDSL' lipolytic enzyme family.</text>
</comment>
<evidence type="ECO:0000256" key="3">
    <source>
        <dbReference type="ARBA" id="ARBA00022801"/>
    </source>
</evidence>
<evidence type="ECO:0000313" key="7">
    <source>
        <dbReference type="EnsemblPlants" id="AES71053"/>
    </source>
</evidence>
<dbReference type="EnsemblPlants" id="AES71053">
    <property type="protein sequence ID" value="AES71053"/>
    <property type="gene ID" value="MTR_3g069520"/>
</dbReference>
<dbReference type="CDD" id="cd01837">
    <property type="entry name" value="SGNH_plant_lipase_like"/>
    <property type="match status" value="1"/>
</dbReference>
<evidence type="ECO:0000313" key="8">
    <source>
        <dbReference type="Proteomes" id="UP000002051"/>
    </source>
</evidence>
<evidence type="ECO:0000313" key="5">
    <source>
        <dbReference type="EMBL" id="AES71053.2"/>
    </source>
</evidence>
<dbReference type="InterPro" id="IPR036514">
    <property type="entry name" value="SGNH_hydro_sf"/>
</dbReference>
<dbReference type="PaxDb" id="3880-AES71053"/>
<dbReference type="SUPFAM" id="SSF52266">
    <property type="entry name" value="SGNH hydrolase"/>
    <property type="match status" value="1"/>
</dbReference>
<dbReference type="Gramene" id="rna16663">
    <property type="protein sequence ID" value="RHN68327.1"/>
    <property type="gene ID" value="gene16663"/>
</dbReference>
<dbReference type="Proteomes" id="UP000002051">
    <property type="component" value="Chromosome 3"/>
</dbReference>
<reference evidence="6" key="4">
    <citation type="journal article" date="2018" name="Nat. Plants">
        <title>Whole-genome landscape of Medicago truncatula symbiotic genes.</title>
        <authorList>
            <person name="Pecrix Y."/>
            <person name="Gamas P."/>
            <person name="Carrere S."/>
        </authorList>
    </citation>
    <scope>NUCLEOTIDE SEQUENCE</scope>
    <source>
        <tissue evidence="6">Leaves</tissue>
    </source>
</reference>
<name>G7JA29_MEDTR</name>
<dbReference type="InterPro" id="IPR001087">
    <property type="entry name" value="GDSL"/>
</dbReference>
<dbReference type="Proteomes" id="UP000265566">
    <property type="component" value="Chromosome 3"/>
</dbReference>
<evidence type="ECO:0000256" key="4">
    <source>
        <dbReference type="ARBA" id="ARBA00023180"/>
    </source>
</evidence>
<organism evidence="5 8">
    <name type="scientific">Medicago truncatula</name>
    <name type="common">Barrel medic</name>
    <name type="synonym">Medicago tribuloides</name>
    <dbReference type="NCBI Taxonomy" id="3880"/>
    <lineage>
        <taxon>Eukaryota</taxon>
        <taxon>Viridiplantae</taxon>
        <taxon>Streptophyta</taxon>
        <taxon>Embryophyta</taxon>
        <taxon>Tracheophyta</taxon>
        <taxon>Spermatophyta</taxon>
        <taxon>Magnoliopsida</taxon>
        <taxon>eudicotyledons</taxon>
        <taxon>Gunneridae</taxon>
        <taxon>Pentapetalae</taxon>
        <taxon>rosids</taxon>
        <taxon>fabids</taxon>
        <taxon>Fabales</taxon>
        <taxon>Fabaceae</taxon>
        <taxon>Papilionoideae</taxon>
        <taxon>50 kb inversion clade</taxon>
        <taxon>NPAAA clade</taxon>
        <taxon>Hologalegina</taxon>
        <taxon>IRL clade</taxon>
        <taxon>Trifolieae</taxon>
        <taxon>Medicago</taxon>
    </lineage>
</organism>
<dbReference type="AlphaFoldDB" id="G7JA29"/>
<dbReference type="OrthoDB" id="1600564at2759"/>
<dbReference type="EMBL" id="PSQE01000003">
    <property type="protein sequence ID" value="RHN68327.1"/>
    <property type="molecule type" value="Genomic_DNA"/>
</dbReference>
<dbReference type="HOGENOM" id="CLU_015101_2_1_1"/>
<reference evidence="5 8" key="1">
    <citation type="journal article" date="2011" name="Nature">
        <title>The Medicago genome provides insight into the evolution of rhizobial symbioses.</title>
        <authorList>
            <person name="Young N.D."/>
            <person name="Debelle F."/>
            <person name="Oldroyd G.E."/>
            <person name="Geurts R."/>
            <person name="Cannon S.B."/>
            <person name="Udvardi M.K."/>
            <person name="Benedito V.A."/>
            <person name="Mayer K.F."/>
            <person name="Gouzy J."/>
            <person name="Schoof H."/>
            <person name="Van de Peer Y."/>
            <person name="Proost S."/>
            <person name="Cook D.R."/>
            <person name="Meyers B.C."/>
            <person name="Spannagl M."/>
            <person name="Cheung F."/>
            <person name="De Mita S."/>
            <person name="Krishnakumar V."/>
            <person name="Gundlach H."/>
            <person name="Zhou S."/>
            <person name="Mudge J."/>
            <person name="Bharti A.K."/>
            <person name="Murray J.D."/>
            <person name="Naoumkina M.A."/>
            <person name="Rosen B."/>
            <person name="Silverstein K.A."/>
            <person name="Tang H."/>
            <person name="Rombauts S."/>
            <person name="Zhao P.X."/>
            <person name="Zhou P."/>
            <person name="Barbe V."/>
            <person name="Bardou P."/>
            <person name="Bechner M."/>
            <person name="Bellec A."/>
            <person name="Berger A."/>
            <person name="Berges H."/>
            <person name="Bidwell S."/>
            <person name="Bisseling T."/>
            <person name="Choisne N."/>
            <person name="Couloux A."/>
            <person name="Denny R."/>
            <person name="Deshpande S."/>
            <person name="Dai X."/>
            <person name="Doyle J.J."/>
            <person name="Dudez A.M."/>
            <person name="Farmer A.D."/>
            <person name="Fouteau S."/>
            <person name="Franken C."/>
            <person name="Gibelin C."/>
            <person name="Gish J."/>
            <person name="Goldstein S."/>
            <person name="Gonzalez A.J."/>
            <person name="Green P.J."/>
            <person name="Hallab A."/>
            <person name="Hartog M."/>
            <person name="Hua A."/>
            <person name="Humphray S.J."/>
            <person name="Jeong D.H."/>
            <person name="Jing Y."/>
            <person name="Jocker A."/>
            <person name="Kenton S.M."/>
            <person name="Kim D.J."/>
            <person name="Klee K."/>
            <person name="Lai H."/>
            <person name="Lang C."/>
            <person name="Lin S."/>
            <person name="Macmil S.L."/>
            <person name="Magdelenat G."/>
            <person name="Matthews L."/>
            <person name="McCorrison J."/>
            <person name="Monaghan E.L."/>
            <person name="Mun J.H."/>
            <person name="Najar F.Z."/>
            <person name="Nicholson C."/>
            <person name="Noirot C."/>
            <person name="O'Bleness M."/>
            <person name="Paule C.R."/>
            <person name="Poulain J."/>
            <person name="Prion F."/>
            <person name="Qin B."/>
            <person name="Qu C."/>
            <person name="Retzel E.F."/>
            <person name="Riddle C."/>
            <person name="Sallet E."/>
            <person name="Samain S."/>
            <person name="Samson N."/>
            <person name="Sanders I."/>
            <person name="Saurat O."/>
            <person name="Scarpelli C."/>
            <person name="Schiex T."/>
            <person name="Segurens B."/>
            <person name="Severin A.J."/>
            <person name="Sherrier D.J."/>
            <person name="Shi R."/>
            <person name="Sims S."/>
            <person name="Singer S.R."/>
            <person name="Sinharoy S."/>
            <person name="Sterck L."/>
            <person name="Viollet A."/>
            <person name="Wang B.B."/>
            <person name="Wang K."/>
            <person name="Wang M."/>
            <person name="Wang X."/>
            <person name="Warfsmann J."/>
            <person name="Weissenbach J."/>
            <person name="White D.D."/>
            <person name="White J.D."/>
            <person name="Wiley G.B."/>
            <person name="Wincker P."/>
            <person name="Xing Y."/>
            <person name="Yang L."/>
            <person name="Yao Z."/>
            <person name="Ying F."/>
            <person name="Zhai J."/>
            <person name="Zhou L."/>
            <person name="Zuber A."/>
            <person name="Denarie J."/>
            <person name="Dixon R.A."/>
            <person name="May G.D."/>
            <person name="Schwartz D.C."/>
            <person name="Rogers J."/>
            <person name="Quetier F."/>
            <person name="Town C.D."/>
            <person name="Roe B.A."/>
        </authorList>
    </citation>
    <scope>NUCLEOTIDE SEQUENCE [LARGE SCALE GENOMIC DNA]</scope>
    <source>
        <strain evidence="5">A17</strain>
        <strain evidence="7 8">cv. Jemalong A17</strain>
    </source>
</reference>
<reference evidence="5 8" key="2">
    <citation type="journal article" date="2014" name="BMC Genomics">
        <title>An improved genome release (version Mt4.0) for the model legume Medicago truncatula.</title>
        <authorList>
            <person name="Tang H."/>
            <person name="Krishnakumar V."/>
            <person name="Bidwell S."/>
            <person name="Rosen B."/>
            <person name="Chan A."/>
            <person name="Zhou S."/>
            <person name="Gentzbittel L."/>
            <person name="Childs K.L."/>
            <person name="Yandell M."/>
            <person name="Gundlach H."/>
            <person name="Mayer K.F."/>
            <person name="Schwartz D.C."/>
            <person name="Town C.D."/>
        </authorList>
    </citation>
    <scope>GENOME REANNOTATION</scope>
    <source>
        <strain evidence="5">A17</strain>
        <strain evidence="7 8">cv. Jemalong A17</strain>
    </source>
</reference>
<dbReference type="eggNOG" id="ENOG502QU5U">
    <property type="taxonomic scope" value="Eukaryota"/>
</dbReference>
<protein>
    <submittedName>
        <fullName evidence="5">GDSL-like lipase/acylhydrolase</fullName>
    </submittedName>
    <submittedName>
        <fullName evidence="6">Putative sinapine esterase</fullName>
        <ecNumber evidence="6">3.1.1.49</ecNumber>
    </submittedName>
</protein>
<dbReference type="STRING" id="3880.G7JA29"/>
<dbReference type="InterPro" id="IPR035669">
    <property type="entry name" value="SGNH_plant_lipase-like"/>
</dbReference>
<keyword evidence="8" id="KW-1185">Reference proteome</keyword>
<evidence type="ECO:0000313" key="6">
    <source>
        <dbReference type="EMBL" id="RHN68327.1"/>
    </source>
</evidence>
<evidence type="ECO:0000256" key="1">
    <source>
        <dbReference type="ARBA" id="ARBA00008668"/>
    </source>
</evidence>
<proteinExistence type="inferred from homology"/>
<keyword evidence="3 6" id="KW-0378">Hydrolase</keyword>
<keyword evidence="4" id="KW-0325">Glycoprotein</keyword>
<gene>
    <name evidence="7" type="primary">11409736</name>
    <name evidence="5" type="ordered locus">MTR_3g069520</name>
    <name evidence="6" type="ORF">MtrunA17_Chr3g0112691</name>
</gene>
<accession>A0A0C3VI58</accession>
<dbReference type="EMBL" id="CM001219">
    <property type="protein sequence ID" value="AES71053.2"/>
    <property type="molecule type" value="Genomic_DNA"/>
</dbReference>
<keyword evidence="2" id="KW-0732">Signal</keyword>
<dbReference type="PANTHER" id="PTHR22835">
    <property type="entry name" value="ZINC FINGER FYVE DOMAIN CONTAINING PROTEIN"/>
    <property type="match status" value="1"/>
</dbReference>
<accession>G7JA29</accession>
<dbReference type="Gene3D" id="3.40.50.1110">
    <property type="entry name" value="SGNH hydrolase"/>
    <property type="match status" value="1"/>
</dbReference>
<dbReference type="KEGG" id="mtr:11409736"/>
<reference evidence="7" key="3">
    <citation type="submission" date="2015-04" db="UniProtKB">
        <authorList>
            <consortium name="EnsemblPlants"/>
        </authorList>
    </citation>
    <scope>IDENTIFICATION</scope>
    <source>
        <strain evidence="7">cv. Jemalong A17</strain>
    </source>
</reference>